<dbReference type="Proteomes" id="UP000663814">
    <property type="component" value="Unassembled WGS sequence"/>
</dbReference>
<accession>A0ABS7X5Y7</accession>
<gene>
    <name evidence="3" type="ORF">I4W93_005080</name>
</gene>
<reference evidence="3 4" key="1">
    <citation type="submission" date="2020-12" db="EMBL/GenBank/DDBJ databases">
        <authorList>
            <person name="Ruan W."/>
            <person name="Khan S.A."/>
            <person name="Jeon C.O."/>
        </authorList>
    </citation>
    <scope>NUCLEOTIDE SEQUENCE [LARGE SCALE GENOMIC DNA]</scope>
    <source>
        <strain evidence="3 4">MA-13</strain>
    </source>
</reference>
<evidence type="ECO:0000313" key="3">
    <source>
        <dbReference type="EMBL" id="MBZ9610960.1"/>
    </source>
</evidence>
<dbReference type="Pfam" id="PF01734">
    <property type="entry name" value="Patatin"/>
    <property type="match status" value="1"/>
</dbReference>
<keyword evidence="4" id="KW-1185">Reference proteome</keyword>
<dbReference type="InterPro" id="IPR002641">
    <property type="entry name" value="PNPLA_dom"/>
</dbReference>
<evidence type="ECO:0000313" key="4">
    <source>
        <dbReference type="Proteomes" id="UP000663814"/>
    </source>
</evidence>
<dbReference type="RefSeq" id="WP_205310469.1">
    <property type="nucleotide sequence ID" value="NZ_JAERPS020000001.1"/>
</dbReference>
<dbReference type="SUPFAM" id="SSF52151">
    <property type="entry name" value="FabD/lysophospholipase-like"/>
    <property type="match status" value="1"/>
</dbReference>
<evidence type="ECO:0000256" key="1">
    <source>
        <dbReference type="ARBA" id="ARBA00023098"/>
    </source>
</evidence>
<reference evidence="3 4" key="2">
    <citation type="submission" date="2021-08" db="EMBL/GenBank/DDBJ databases">
        <title>Rheinheimera aquimaris sp. nov., isolated from seawater of the East Sea in Korea.</title>
        <authorList>
            <person name="Kim K.H."/>
            <person name="Wenting R."/>
            <person name="Kim K.R."/>
            <person name="Jeon C.O."/>
        </authorList>
    </citation>
    <scope>NUCLEOTIDE SEQUENCE [LARGE SCALE GENOMIC DNA]</scope>
    <source>
        <strain evidence="3 4">MA-13</strain>
    </source>
</reference>
<feature type="domain" description="PNPLA" evidence="2">
    <location>
        <begin position="64"/>
        <end position="244"/>
    </location>
</feature>
<dbReference type="InterPro" id="IPR016035">
    <property type="entry name" value="Acyl_Trfase/lysoPLipase"/>
</dbReference>
<name>A0ABS7X5Y7_9GAMM</name>
<proteinExistence type="predicted"/>
<dbReference type="EMBL" id="JAERPS020000001">
    <property type="protein sequence ID" value="MBZ9610960.1"/>
    <property type="molecule type" value="Genomic_DNA"/>
</dbReference>
<keyword evidence="1" id="KW-0443">Lipid metabolism</keyword>
<evidence type="ECO:0000259" key="2">
    <source>
        <dbReference type="Pfam" id="PF01734"/>
    </source>
</evidence>
<organism evidence="3 4">
    <name type="scientific">Rheinheimera maricola</name>
    <dbReference type="NCBI Taxonomy" id="2793282"/>
    <lineage>
        <taxon>Bacteria</taxon>
        <taxon>Pseudomonadati</taxon>
        <taxon>Pseudomonadota</taxon>
        <taxon>Gammaproteobacteria</taxon>
        <taxon>Chromatiales</taxon>
        <taxon>Chromatiaceae</taxon>
        <taxon>Rheinheimera</taxon>
    </lineage>
</organism>
<comment type="caution">
    <text evidence="3">The sequence shown here is derived from an EMBL/GenBank/DDBJ whole genome shotgun (WGS) entry which is preliminary data.</text>
</comment>
<dbReference type="Gene3D" id="3.40.1090.10">
    <property type="entry name" value="Cytosolic phospholipase A2 catalytic domain"/>
    <property type="match status" value="1"/>
</dbReference>
<protein>
    <submittedName>
        <fullName evidence="3">Patatin-like phospholipase family protein</fullName>
    </submittedName>
</protein>
<sequence>MTKPILRLLAGPTAMARIKQHGLNQADFSVMVGASGGPKWFCLFGLDQYLFADFFSQRTTALHLLGSSAGAWRFACFAQADPVAASKRFCHAYSHVRYPKGADTALISQISAAIIDDVFPTDTELQQVLDNRFIKLNLVVAKARRISSARHKLLQAGVLTLAAGANLLNRKHLQHFFQRVLFHAPGEISPFHHAGALPTAHVELTLANLRQAVLASGAIPMVLNPVENIAGAGAGLYYDGGVTDYHFDLPFTEQGLVLYPHFYPTLTPGWFDKALTWRKTNPAYLHNVVLLCPSEQWVRSLPFGKIPDRTDFKLPDAIRINYWQQVIRRSHDLAEALKQGNFQIEAL</sequence>